<evidence type="ECO:0000313" key="6">
    <source>
        <dbReference type="EMBL" id="CAL6116739.1"/>
    </source>
</evidence>
<gene>
    <name evidence="4" type="ORF">HINF_LOCUS4092</name>
    <name evidence="5" type="ORF">HINF_LOCUS4094</name>
    <name evidence="1" type="ORF">HINF_LOCUS50008</name>
    <name evidence="2" type="ORF">HINF_LOCUS50010</name>
    <name evidence="3" type="ORF">HINF_LOCUS53880</name>
    <name evidence="6" type="ORF">HINF_LOCUS79174</name>
</gene>
<evidence type="ECO:0000313" key="1">
    <source>
        <dbReference type="EMBL" id="CAI9962363.1"/>
    </source>
</evidence>
<organism evidence="2">
    <name type="scientific">Hexamita inflata</name>
    <dbReference type="NCBI Taxonomy" id="28002"/>
    <lineage>
        <taxon>Eukaryota</taxon>
        <taxon>Metamonada</taxon>
        <taxon>Diplomonadida</taxon>
        <taxon>Hexamitidae</taxon>
        <taxon>Hexamitinae</taxon>
        <taxon>Hexamita</taxon>
    </lineage>
</organism>
<keyword evidence="7" id="KW-1185">Reference proteome</keyword>
<accession>A0AA86UL22</accession>
<reference evidence="4 7" key="2">
    <citation type="submission" date="2024-07" db="EMBL/GenBank/DDBJ databases">
        <authorList>
            <person name="Akdeniz Z."/>
        </authorList>
    </citation>
    <scope>NUCLEOTIDE SEQUENCE [LARGE SCALE GENOMIC DNA]</scope>
</reference>
<evidence type="ECO:0000313" key="4">
    <source>
        <dbReference type="EMBL" id="CAL5976990.1"/>
    </source>
</evidence>
<reference evidence="2" key="1">
    <citation type="submission" date="2023-06" db="EMBL/GenBank/DDBJ databases">
        <authorList>
            <person name="Kurt Z."/>
        </authorList>
    </citation>
    <scope>NUCLEOTIDE SEQUENCE</scope>
</reference>
<dbReference type="EMBL" id="CATOUU010000952">
    <property type="protein sequence ID" value="CAI9962363.1"/>
    <property type="molecule type" value="Genomic_DNA"/>
</dbReference>
<comment type="caution">
    <text evidence="2">The sequence shown here is derived from an EMBL/GenBank/DDBJ whole genome shotgun (WGS) entry which is preliminary data.</text>
</comment>
<dbReference type="EMBL" id="CAXDID020000007">
    <property type="protein sequence ID" value="CAL5976994.1"/>
    <property type="molecule type" value="Genomic_DNA"/>
</dbReference>
<dbReference type="EMBL" id="CATOUU010000999">
    <property type="protein sequence ID" value="CAI9966235.1"/>
    <property type="molecule type" value="Genomic_DNA"/>
</dbReference>
<evidence type="ECO:0000313" key="3">
    <source>
        <dbReference type="EMBL" id="CAI9966235.1"/>
    </source>
</evidence>
<dbReference type="EMBL" id="CATOUU010000952">
    <property type="protein sequence ID" value="CAI9962365.1"/>
    <property type="molecule type" value="Genomic_DNA"/>
</dbReference>
<evidence type="ECO:0000313" key="5">
    <source>
        <dbReference type="EMBL" id="CAL5976994.1"/>
    </source>
</evidence>
<evidence type="ECO:0000313" key="7">
    <source>
        <dbReference type="Proteomes" id="UP001642409"/>
    </source>
</evidence>
<dbReference type="EMBL" id="CAXDID020001076">
    <property type="protein sequence ID" value="CAL6116739.1"/>
    <property type="molecule type" value="Genomic_DNA"/>
</dbReference>
<sequence>MERPYLSVYLCSTVTTCEIYCKYLASVKFVYIYHQYKVITKNSFGSQMISEYSNCYCNFYSSAVQSQILSILSCRTIISTARKLELNQRLCYILLDSLKETCSRLVNVSSSQKRCNLAQQSGICTLKSDRQFKSGIWHYLCICSKIIFDFYFSQTENYKNSIIYLCTF</sequence>
<evidence type="ECO:0000313" key="2">
    <source>
        <dbReference type="EMBL" id="CAI9962365.1"/>
    </source>
</evidence>
<dbReference type="EMBL" id="CAXDID020000007">
    <property type="protein sequence ID" value="CAL5976990.1"/>
    <property type="molecule type" value="Genomic_DNA"/>
</dbReference>
<dbReference type="AlphaFoldDB" id="A0AA86UL22"/>
<proteinExistence type="predicted"/>
<name>A0AA86UL22_9EUKA</name>
<protein>
    <submittedName>
        <fullName evidence="4">Hypothetical_protein</fullName>
    </submittedName>
</protein>
<dbReference type="Proteomes" id="UP001642409">
    <property type="component" value="Unassembled WGS sequence"/>
</dbReference>